<dbReference type="RefSeq" id="XP_009545858.1">
    <property type="nucleotide sequence ID" value="XM_009547563.1"/>
</dbReference>
<dbReference type="GO" id="GO:0008270">
    <property type="term" value="F:zinc ion binding"/>
    <property type="evidence" value="ECO:0007669"/>
    <property type="project" value="UniProtKB-KW"/>
</dbReference>
<organism evidence="6 7">
    <name type="scientific">Heterobasidion irregulare (strain TC 32-1)</name>
    <dbReference type="NCBI Taxonomy" id="747525"/>
    <lineage>
        <taxon>Eukaryota</taxon>
        <taxon>Fungi</taxon>
        <taxon>Dikarya</taxon>
        <taxon>Basidiomycota</taxon>
        <taxon>Agaricomycotina</taxon>
        <taxon>Agaricomycetes</taxon>
        <taxon>Russulales</taxon>
        <taxon>Bondarzewiaceae</taxon>
        <taxon>Heterobasidion</taxon>
        <taxon>Heterobasidion annosum species complex</taxon>
    </lineage>
</organism>
<name>W4K9A9_HETIT</name>
<dbReference type="SUPFAM" id="SSF144232">
    <property type="entry name" value="HIT/MYND zinc finger-like"/>
    <property type="match status" value="1"/>
</dbReference>
<keyword evidence="3" id="KW-0862">Zinc</keyword>
<evidence type="ECO:0000313" key="6">
    <source>
        <dbReference type="EMBL" id="ETW82314.1"/>
    </source>
</evidence>
<dbReference type="HOGENOM" id="CLU_863455_0_0_1"/>
<evidence type="ECO:0000256" key="1">
    <source>
        <dbReference type="ARBA" id="ARBA00022723"/>
    </source>
</evidence>
<evidence type="ECO:0000256" key="3">
    <source>
        <dbReference type="ARBA" id="ARBA00022833"/>
    </source>
</evidence>
<dbReference type="InParanoid" id="W4K9A9"/>
<feature type="domain" description="MYND-type" evidence="5">
    <location>
        <begin position="122"/>
        <end position="160"/>
    </location>
</feature>
<dbReference type="PROSITE" id="PS50865">
    <property type="entry name" value="ZF_MYND_2"/>
    <property type="match status" value="1"/>
</dbReference>
<proteinExistence type="predicted"/>
<keyword evidence="1" id="KW-0479">Metal-binding</keyword>
<keyword evidence="7" id="KW-1185">Reference proteome</keyword>
<evidence type="ECO:0000256" key="2">
    <source>
        <dbReference type="ARBA" id="ARBA00022771"/>
    </source>
</evidence>
<dbReference type="Pfam" id="PF01753">
    <property type="entry name" value="zf-MYND"/>
    <property type="match status" value="1"/>
</dbReference>
<dbReference type="eggNOG" id="ENOG502SF44">
    <property type="taxonomic scope" value="Eukaryota"/>
</dbReference>
<dbReference type="OrthoDB" id="3040823at2759"/>
<sequence>MACIGCTSNLIEFTDGVTWVQQVLHEGLLLALVNISPSFRLLDGDVCTLVLAMLSDRLPRYFVYRSVIVAASAAMTKLDNQHLAKIARSPLKEPWLKLKHLTEERMSIKTEWSVMRKQVGYCDNQGAKDTFKQCARCQTTMYCSKSCQVLGWKKGHKTECELKSLERTADTINRQDRVFMHHLAIRNARDNIVNLREIAARDHPGVPYAGLGVSCDYLKVPPTFGVFALENYTLERLADPTAERTLEARGLSLIAKVRASEGKYTLVESRVSRGETSTLIITISVRSLWEFDSDWEEEMNRLIDLSAEDVGMPSAWAKELTD</sequence>
<protein>
    <recommendedName>
        <fullName evidence="5">MYND-type domain-containing protein</fullName>
    </recommendedName>
</protein>
<dbReference type="KEGG" id="hir:HETIRDRAFT_61178"/>
<evidence type="ECO:0000259" key="5">
    <source>
        <dbReference type="PROSITE" id="PS50865"/>
    </source>
</evidence>
<gene>
    <name evidence="6" type="ORF">HETIRDRAFT_61178</name>
</gene>
<reference evidence="6 7" key="1">
    <citation type="journal article" date="2012" name="New Phytol.">
        <title>Insight into trade-off between wood decay and parasitism from the genome of a fungal forest pathogen.</title>
        <authorList>
            <person name="Olson A."/>
            <person name="Aerts A."/>
            <person name="Asiegbu F."/>
            <person name="Belbahri L."/>
            <person name="Bouzid O."/>
            <person name="Broberg A."/>
            <person name="Canback B."/>
            <person name="Coutinho P.M."/>
            <person name="Cullen D."/>
            <person name="Dalman K."/>
            <person name="Deflorio G."/>
            <person name="van Diepen L.T."/>
            <person name="Dunand C."/>
            <person name="Duplessis S."/>
            <person name="Durling M."/>
            <person name="Gonthier P."/>
            <person name="Grimwood J."/>
            <person name="Fossdal C.G."/>
            <person name="Hansson D."/>
            <person name="Henrissat B."/>
            <person name="Hietala A."/>
            <person name="Himmelstrand K."/>
            <person name="Hoffmeister D."/>
            <person name="Hogberg N."/>
            <person name="James T.Y."/>
            <person name="Karlsson M."/>
            <person name="Kohler A."/>
            <person name="Kues U."/>
            <person name="Lee Y.H."/>
            <person name="Lin Y.C."/>
            <person name="Lind M."/>
            <person name="Lindquist E."/>
            <person name="Lombard V."/>
            <person name="Lucas S."/>
            <person name="Lunden K."/>
            <person name="Morin E."/>
            <person name="Murat C."/>
            <person name="Park J."/>
            <person name="Raffaello T."/>
            <person name="Rouze P."/>
            <person name="Salamov A."/>
            <person name="Schmutz J."/>
            <person name="Solheim H."/>
            <person name="Stahlberg J."/>
            <person name="Velez H."/>
            <person name="de Vries R.P."/>
            <person name="Wiebenga A."/>
            <person name="Woodward S."/>
            <person name="Yakovlev I."/>
            <person name="Garbelotto M."/>
            <person name="Martin F."/>
            <person name="Grigoriev I.V."/>
            <person name="Stenlid J."/>
        </authorList>
    </citation>
    <scope>NUCLEOTIDE SEQUENCE [LARGE SCALE GENOMIC DNA]</scope>
    <source>
        <strain evidence="6 7">TC 32-1</strain>
    </source>
</reference>
<dbReference type="AlphaFoldDB" id="W4K9A9"/>
<dbReference type="InterPro" id="IPR002893">
    <property type="entry name" value="Znf_MYND"/>
</dbReference>
<dbReference type="GeneID" id="20678539"/>
<dbReference type="Gene3D" id="6.10.140.2220">
    <property type="match status" value="1"/>
</dbReference>
<dbReference type="Proteomes" id="UP000030671">
    <property type="component" value="Unassembled WGS sequence"/>
</dbReference>
<dbReference type="EMBL" id="KI925458">
    <property type="protein sequence ID" value="ETW82314.1"/>
    <property type="molecule type" value="Genomic_DNA"/>
</dbReference>
<accession>W4K9A9</accession>
<keyword evidence="2 4" id="KW-0863">Zinc-finger</keyword>
<evidence type="ECO:0000256" key="4">
    <source>
        <dbReference type="PROSITE-ProRule" id="PRU00134"/>
    </source>
</evidence>
<evidence type="ECO:0000313" key="7">
    <source>
        <dbReference type="Proteomes" id="UP000030671"/>
    </source>
</evidence>